<dbReference type="RefSeq" id="WP_066471032.1">
    <property type="nucleotide sequence ID" value="NZ_CBCRUZ010000011.1"/>
</dbReference>
<feature type="domain" description="N-acetyltransferase" evidence="1">
    <location>
        <begin position="65"/>
        <end position="234"/>
    </location>
</feature>
<dbReference type="PANTHER" id="PTHR43441:SF2">
    <property type="entry name" value="FAMILY ACETYLTRANSFERASE, PUTATIVE (AFU_ORTHOLOGUE AFUA_7G00850)-RELATED"/>
    <property type="match status" value="1"/>
</dbReference>
<evidence type="ECO:0000313" key="2">
    <source>
        <dbReference type="EMBL" id="QXQ13073.1"/>
    </source>
</evidence>
<accession>A0ABX8S5F7</accession>
<dbReference type="EMBL" id="CP079105">
    <property type="protein sequence ID" value="QXQ13073.1"/>
    <property type="molecule type" value="Genomic_DNA"/>
</dbReference>
<dbReference type="InterPro" id="IPR016181">
    <property type="entry name" value="Acyl_CoA_acyltransferase"/>
</dbReference>
<dbReference type="PANTHER" id="PTHR43441">
    <property type="entry name" value="RIBOSOMAL-PROTEIN-SERINE ACETYLTRANSFERASE"/>
    <property type="match status" value="1"/>
</dbReference>
<sequence length="244" mass="27339">MSADDVIESPGRARRAQRLAATTVAMAAYYTRPIRRTVGDLRHRSDRIVLNRAVPNRTGPDGIVVTLRMPRFADGPDWRRIRLRDQARIESFWVSDGGDWARRHSDRVWARHCLDAWSRARTGTAYEWVVDIDGTLVGQCSLWVEAADGRGEIGGWLSEQWGRRGVATTAIGAMVDFAFAELGLSRIVAPIDPANEPMLRLIRRLDFVCEGTMTSYLAAAGRRRDCLLWALTVDRWTGTAATAE</sequence>
<organism evidence="2 3">
    <name type="scientific">Skermania pinensis</name>
    <dbReference type="NCBI Taxonomy" id="39122"/>
    <lineage>
        <taxon>Bacteria</taxon>
        <taxon>Bacillati</taxon>
        <taxon>Actinomycetota</taxon>
        <taxon>Actinomycetes</taxon>
        <taxon>Mycobacteriales</taxon>
        <taxon>Gordoniaceae</taxon>
        <taxon>Skermania</taxon>
    </lineage>
</organism>
<dbReference type="InterPro" id="IPR000182">
    <property type="entry name" value="GNAT_dom"/>
</dbReference>
<dbReference type="CDD" id="cd04301">
    <property type="entry name" value="NAT_SF"/>
    <property type="match status" value="1"/>
</dbReference>
<dbReference type="SUPFAM" id="SSF55729">
    <property type="entry name" value="Acyl-CoA N-acyltransferases (Nat)"/>
    <property type="match status" value="1"/>
</dbReference>
<protein>
    <submittedName>
        <fullName evidence="2">GNAT family N-acetyltransferase</fullName>
    </submittedName>
</protein>
<dbReference type="InterPro" id="IPR051908">
    <property type="entry name" value="Ribosomal_N-acetyltransferase"/>
</dbReference>
<evidence type="ECO:0000313" key="3">
    <source>
        <dbReference type="Proteomes" id="UP000887023"/>
    </source>
</evidence>
<name>A0ABX8S5F7_9ACTN</name>
<proteinExistence type="predicted"/>
<dbReference type="Proteomes" id="UP000887023">
    <property type="component" value="Chromosome"/>
</dbReference>
<gene>
    <name evidence="2" type="ORF">KV203_14370</name>
</gene>
<keyword evidence="3" id="KW-1185">Reference proteome</keyword>
<evidence type="ECO:0000259" key="1">
    <source>
        <dbReference type="PROSITE" id="PS51186"/>
    </source>
</evidence>
<dbReference type="Gene3D" id="3.40.630.30">
    <property type="match status" value="1"/>
</dbReference>
<dbReference type="PROSITE" id="PS51186">
    <property type="entry name" value="GNAT"/>
    <property type="match status" value="1"/>
</dbReference>
<dbReference type="Pfam" id="PF13302">
    <property type="entry name" value="Acetyltransf_3"/>
    <property type="match status" value="1"/>
</dbReference>
<reference evidence="2" key="1">
    <citation type="submission" date="2021-07" db="EMBL/GenBank/DDBJ databases">
        <title>Candidatus Kaistella beijingensis sp. nov. isolated from a municipal wastewater treatment plant is involved in sludge foaming.</title>
        <authorList>
            <person name="Song Y."/>
            <person name="Liu S.-J."/>
        </authorList>
    </citation>
    <scope>NUCLEOTIDE SEQUENCE</scope>
    <source>
        <strain evidence="2">DSM 43998</strain>
    </source>
</reference>